<dbReference type="SUPFAM" id="SSF50978">
    <property type="entry name" value="WD40 repeat-like"/>
    <property type="match status" value="1"/>
</dbReference>
<dbReference type="KEGG" id="gtr:GLOTRDRAFT_71631"/>
<feature type="repeat" description="WD" evidence="3">
    <location>
        <begin position="173"/>
        <end position="212"/>
    </location>
</feature>
<evidence type="ECO:0000256" key="2">
    <source>
        <dbReference type="ARBA" id="ARBA00022737"/>
    </source>
</evidence>
<dbReference type="AlphaFoldDB" id="S7RSV6"/>
<dbReference type="Gene3D" id="2.130.10.10">
    <property type="entry name" value="YVTN repeat-like/Quinoprotein amine dehydrogenase"/>
    <property type="match status" value="1"/>
</dbReference>
<dbReference type="InterPro" id="IPR001680">
    <property type="entry name" value="WD40_rpt"/>
</dbReference>
<dbReference type="InterPro" id="IPR015943">
    <property type="entry name" value="WD40/YVTN_repeat-like_dom_sf"/>
</dbReference>
<dbReference type="InterPro" id="IPR020472">
    <property type="entry name" value="WD40_PAC1"/>
</dbReference>
<feature type="compositionally biased region" description="Acidic residues" evidence="4">
    <location>
        <begin position="371"/>
        <end position="387"/>
    </location>
</feature>
<dbReference type="PROSITE" id="PS50082">
    <property type="entry name" value="WD_REPEATS_2"/>
    <property type="match status" value="5"/>
</dbReference>
<feature type="region of interest" description="Disordered" evidence="4">
    <location>
        <begin position="371"/>
        <end position="395"/>
    </location>
</feature>
<dbReference type="InterPro" id="IPR036322">
    <property type="entry name" value="WD40_repeat_dom_sf"/>
</dbReference>
<keyword evidence="1 3" id="KW-0853">WD repeat</keyword>
<feature type="repeat" description="WD" evidence="3">
    <location>
        <begin position="213"/>
        <end position="254"/>
    </location>
</feature>
<dbReference type="Pfam" id="PF00400">
    <property type="entry name" value="WD40"/>
    <property type="match status" value="6"/>
</dbReference>
<gene>
    <name evidence="5" type="ORF">GLOTRDRAFT_71631</name>
</gene>
<dbReference type="Proteomes" id="UP000030669">
    <property type="component" value="Unassembled WGS sequence"/>
</dbReference>
<dbReference type="RefSeq" id="XP_007863126.1">
    <property type="nucleotide sequence ID" value="XM_007864935.1"/>
</dbReference>
<proteinExistence type="predicted"/>
<dbReference type="GeneID" id="19308206"/>
<protein>
    <submittedName>
        <fullName evidence="5">WD40 repeat-like protein</fullName>
    </submittedName>
</protein>
<feature type="repeat" description="WD" evidence="3">
    <location>
        <begin position="255"/>
        <end position="294"/>
    </location>
</feature>
<keyword evidence="6" id="KW-1185">Reference proteome</keyword>
<dbReference type="PROSITE" id="PS00678">
    <property type="entry name" value="WD_REPEATS_1"/>
    <property type="match status" value="3"/>
</dbReference>
<dbReference type="STRING" id="670483.S7RSV6"/>
<sequence>MEDSVQTRWFQNDNPRRLRFPAHGKAVVTCLLLSHDRIISASDEHSIHIYSLLTGQLIHTLKGHTGGVWCLATTRDTLVSGSSDSTVRVWDLSTGRCTHVFKGHTNTVRCLTIVKPEWLDWPKEPLIVSGSRDNSMRVWLLPRPNDKEYTNRKTDEPAAYEDVGDNPYHKHRLAGHEHAVRALAARGRTLLSGSFDCTVRVWDIITGQCRWVLHGHTQRVYTVALDAARNKAYSGSMDGTVRIWDLHSGECRHILTGHTSLVGLLGLSPSRLVSAAADDTLRVWNPDTGELQYTLSAHTGAITCFQHDDFKVVSGSEGSLKMWDIRDGREVRDLLPGITGVRQVVFKGPWCVAASVTGDGSVIDVWDFAGEGDDSWVEDDSEDEEDNSPGTSQIR</sequence>
<feature type="repeat" description="WD" evidence="3">
    <location>
        <begin position="61"/>
        <end position="100"/>
    </location>
</feature>
<name>S7RSV6_GLOTA</name>
<feature type="repeat" description="WD" evidence="3">
    <location>
        <begin position="101"/>
        <end position="139"/>
    </location>
</feature>
<dbReference type="PANTHER" id="PTHR19848">
    <property type="entry name" value="WD40 REPEAT PROTEIN"/>
    <property type="match status" value="1"/>
</dbReference>
<dbReference type="HOGENOM" id="CLU_000288_103_3_1"/>
<dbReference type="PRINTS" id="PR00320">
    <property type="entry name" value="GPROTEINBRPT"/>
</dbReference>
<organism evidence="5 6">
    <name type="scientific">Gloeophyllum trabeum (strain ATCC 11539 / FP-39264 / Madison 617)</name>
    <name type="common">Brown rot fungus</name>
    <dbReference type="NCBI Taxonomy" id="670483"/>
    <lineage>
        <taxon>Eukaryota</taxon>
        <taxon>Fungi</taxon>
        <taxon>Dikarya</taxon>
        <taxon>Basidiomycota</taxon>
        <taxon>Agaricomycotina</taxon>
        <taxon>Agaricomycetes</taxon>
        <taxon>Gloeophyllales</taxon>
        <taxon>Gloeophyllaceae</taxon>
        <taxon>Gloeophyllum</taxon>
    </lineage>
</organism>
<reference evidence="5 6" key="1">
    <citation type="journal article" date="2012" name="Science">
        <title>The Paleozoic origin of enzymatic lignin decomposition reconstructed from 31 fungal genomes.</title>
        <authorList>
            <person name="Floudas D."/>
            <person name="Binder M."/>
            <person name="Riley R."/>
            <person name="Barry K."/>
            <person name="Blanchette R.A."/>
            <person name="Henrissat B."/>
            <person name="Martinez A.T."/>
            <person name="Otillar R."/>
            <person name="Spatafora J.W."/>
            <person name="Yadav J.S."/>
            <person name="Aerts A."/>
            <person name="Benoit I."/>
            <person name="Boyd A."/>
            <person name="Carlson A."/>
            <person name="Copeland A."/>
            <person name="Coutinho P.M."/>
            <person name="de Vries R.P."/>
            <person name="Ferreira P."/>
            <person name="Findley K."/>
            <person name="Foster B."/>
            <person name="Gaskell J."/>
            <person name="Glotzer D."/>
            <person name="Gorecki P."/>
            <person name="Heitman J."/>
            <person name="Hesse C."/>
            <person name="Hori C."/>
            <person name="Igarashi K."/>
            <person name="Jurgens J.A."/>
            <person name="Kallen N."/>
            <person name="Kersten P."/>
            <person name="Kohler A."/>
            <person name="Kuees U."/>
            <person name="Kumar T.K.A."/>
            <person name="Kuo A."/>
            <person name="LaButti K."/>
            <person name="Larrondo L.F."/>
            <person name="Lindquist E."/>
            <person name="Ling A."/>
            <person name="Lombard V."/>
            <person name="Lucas S."/>
            <person name="Lundell T."/>
            <person name="Martin R."/>
            <person name="McLaughlin D.J."/>
            <person name="Morgenstern I."/>
            <person name="Morin E."/>
            <person name="Murat C."/>
            <person name="Nagy L.G."/>
            <person name="Nolan M."/>
            <person name="Ohm R.A."/>
            <person name="Patyshakuliyeva A."/>
            <person name="Rokas A."/>
            <person name="Ruiz-Duenas F.J."/>
            <person name="Sabat G."/>
            <person name="Salamov A."/>
            <person name="Samejima M."/>
            <person name="Schmutz J."/>
            <person name="Slot J.C."/>
            <person name="St John F."/>
            <person name="Stenlid J."/>
            <person name="Sun H."/>
            <person name="Sun S."/>
            <person name="Syed K."/>
            <person name="Tsang A."/>
            <person name="Wiebenga A."/>
            <person name="Young D."/>
            <person name="Pisabarro A."/>
            <person name="Eastwood D.C."/>
            <person name="Martin F."/>
            <person name="Cullen D."/>
            <person name="Grigoriev I.V."/>
            <person name="Hibbett D.S."/>
        </authorList>
    </citation>
    <scope>NUCLEOTIDE SEQUENCE [LARGE SCALE GENOMIC DNA]</scope>
    <source>
        <strain evidence="5 6">ATCC 11539</strain>
    </source>
</reference>
<dbReference type="PANTHER" id="PTHR19848:SF8">
    <property type="entry name" value="F-BOX AND WD REPEAT DOMAIN CONTAINING 7"/>
    <property type="match status" value="1"/>
</dbReference>
<dbReference type="SMART" id="SM00320">
    <property type="entry name" value="WD40"/>
    <property type="match status" value="7"/>
</dbReference>
<accession>S7RSV6</accession>
<dbReference type="CDD" id="cd00200">
    <property type="entry name" value="WD40"/>
    <property type="match status" value="1"/>
</dbReference>
<evidence type="ECO:0000256" key="4">
    <source>
        <dbReference type="SAM" id="MobiDB-lite"/>
    </source>
</evidence>
<evidence type="ECO:0000313" key="6">
    <source>
        <dbReference type="Proteomes" id="UP000030669"/>
    </source>
</evidence>
<dbReference type="InterPro" id="IPR019775">
    <property type="entry name" value="WD40_repeat_CS"/>
</dbReference>
<dbReference type="OMA" id="PANGHCQ"/>
<dbReference type="eggNOG" id="KOG0274">
    <property type="taxonomic scope" value="Eukaryota"/>
</dbReference>
<evidence type="ECO:0000256" key="1">
    <source>
        <dbReference type="ARBA" id="ARBA00022574"/>
    </source>
</evidence>
<evidence type="ECO:0000313" key="5">
    <source>
        <dbReference type="EMBL" id="EPQ57765.1"/>
    </source>
</evidence>
<dbReference type="OrthoDB" id="190105at2759"/>
<evidence type="ECO:0000256" key="3">
    <source>
        <dbReference type="PROSITE-ProRule" id="PRU00221"/>
    </source>
</evidence>
<dbReference type="PROSITE" id="PS50294">
    <property type="entry name" value="WD_REPEATS_REGION"/>
    <property type="match status" value="4"/>
</dbReference>
<dbReference type="EMBL" id="KB469298">
    <property type="protein sequence ID" value="EPQ57765.1"/>
    <property type="molecule type" value="Genomic_DNA"/>
</dbReference>
<keyword evidence="2" id="KW-0677">Repeat</keyword>